<evidence type="ECO:0000313" key="3">
    <source>
        <dbReference type="Proteomes" id="UP001524499"/>
    </source>
</evidence>
<evidence type="ECO:0000256" key="1">
    <source>
        <dbReference type="SAM" id="MobiDB-lite"/>
    </source>
</evidence>
<accession>A0ABT1THV0</accession>
<reference evidence="2 3" key="1">
    <citation type="submission" date="2022-07" db="EMBL/GenBank/DDBJ databases">
        <title>Methylomonas rivi sp. nov., Methylomonas rosea sp. nov., Methylomonas aureus sp. nov. and Methylomonas subterranea sp. nov., four novel methanotrophs isolated from a freshwater creek and the deep terrestrial subsurface.</title>
        <authorList>
            <person name="Abin C."/>
            <person name="Sankaranarayanan K."/>
            <person name="Garner C."/>
            <person name="Sindelar R."/>
            <person name="Kotary K."/>
            <person name="Garner R."/>
            <person name="Barclay S."/>
            <person name="Lawson P."/>
            <person name="Krumholz L."/>
        </authorList>
    </citation>
    <scope>NUCLEOTIDE SEQUENCE [LARGE SCALE GENOMIC DNA]</scope>
    <source>
        <strain evidence="2 3">SURF-2</strain>
    </source>
</reference>
<protein>
    <recommendedName>
        <fullName evidence="4">General secretion pathway protein GspN</fullName>
    </recommendedName>
</protein>
<dbReference type="Proteomes" id="UP001524499">
    <property type="component" value="Unassembled WGS sequence"/>
</dbReference>
<keyword evidence="3" id="KW-1185">Reference proteome</keyword>
<evidence type="ECO:0000313" key="2">
    <source>
        <dbReference type="EMBL" id="MCQ8105040.1"/>
    </source>
</evidence>
<feature type="compositionally biased region" description="Pro residues" evidence="1">
    <location>
        <begin position="165"/>
        <end position="181"/>
    </location>
</feature>
<dbReference type="EMBL" id="JANIBJ010000023">
    <property type="protein sequence ID" value="MCQ8105040.1"/>
    <property type="molecule type" value="Genomic_DNA"/>
</dbReference>
<name>A0ABT1THV0_9GAMM</name>
<feature type="region of interest" description="Disordered" evidence="1">
    <location>
        <begin position="156"/>
        <end position="203"/>
    </location>
</feature>
<comment type="caution">
    <text evidence="2">The sequence shown here is derived from an EMBL/GenBank/DDBJ whole genome shotgun (WGS) entry which is preliminary data.</text>
</comment>
<organism evidence="2 3">
    <name type="scientific">Methylomonas subterranea</name>
    <dbReference type="NCBI Taxonomy" id="2952225"/>
    <lineage>
        <taxon>Bacteria</taxon>
        <taxon>Pseudomonadati</taxon>
        <taxon>Pseudomonadota</taxon>
        <taxon>Gammaproteobacteria</taxon>
        <taxon>Methylococcales</taxon>
        <taxon>Methylococcaceae</taxon>
        <taxon>Methylomonas</taxon>
    </lineage>
</organism>
<proteinExistence type="predicted"/>
<evidence type="ECO:0008006" key="4">
    <source>
        <dbReference type="Google" id="ProtNLM"/>
    </source>
</evidence>
<gene>
    <name evidence="2" type="ORF">NP590_13065</name>
</gene>
<sequence length="203" mass="23163">MNSRLVKWQLIACGCLSLLILVEWGIGEASRAELQAILDKDVPSEYQAEAMPALKQTQPFGEHFNAIVERPLFIEGRKPLPEQVVEETEAADNSQLDDWLLIGIYSKDNRKMALFRKRNEAKTFLKLNETQMITGWQLMRILDDRVLLQQGGQQKSIMLRKPREQNPPPQMPKRPPVPAKPKIPSVPINNNSVENINNDSEIQ</sequence>
<feature type="compositionally biased region" description="Low complexity" evidence="1">
    <location>
        <begin position="182"/>
        <end position="203"/>
    </location>
</feature>
<dbReference type="RefSeq" id="WP_256602916.1">
    <property type="nucleotide sequence ID" value="NZ_JANIBJ010000023.1"/>
</dbReference>